<dbReference type="InterPro" id="IPR036592">
    <property type="entry name" value="PSI_PsaL_sf"/>
</dbReference>
<dbReference type="GO" id="GO:0015979">
    <property type="term" value="P:photosynthesis"/>
    <property type="evidence" value="ECO:0007669"/>
    <property type="project" value="InterPro"/>
</dbReference>
<name>A0A9D5Q5S2_9BACT</name>
<dbReference type="AlphaFoldDB" id="A0A9D5Q5S2"/>
<sequence length="126" mass="14195">MARQYALESIRRNLDKMPGLLWAKFVKFISPFYDTPNRAVQAAFAVGWLIVGPLTLLGVYVTWKQERWAAVALFLPILTTLTTCLLFHAEARYRDSASPAFVALAAIGVSSFLLQNRAPHIQQKEE</sequence>
<dbReference type="Proteomes" id="UP000649604">
    <property type="component" value="Unassembled WGS sequence"/>
</dbReference>
<evidence type="ECO:0000256" key="1">
    <source>
        <dbReference type="SAM" id="Phobius"/>
    </source>
</evidence>
<comment type="caution">
    <text evidence="2">The sequence shown here is derived from an EMBL/GenBank/DDBJ whole genome shotgun (WGS) entry which is preliminary data.</text>
</comment>
<proteinExistence type="predicted"/>
<evidence type="ECO:0000313" key="2">
    <source>
        <dbReference type="EMBL" id="MBD3325124.1"/>
    </source>
</evidence>
<feature type="transmembrane region" description="Helical" evidence="1">
    <location>
        <begin position="39"/>
        <end position="61"/>
    </location>
</feature>
<dbReference type="GO" id="GO:0009538">
    <property type="term" value="C:photosystem I reaction center"/>
    <property type="evidence" value="ECO:0007669"/>
    <property type="project" value="InterPro"/>
</dbReference>
<dbReference type="EMBL" id="WJJP01000360">
    <property type="protein sequence ID" value="MBD3325124.1"/>
    <property type="molecule type" value="Genomic_DNA"/>
</dbReference>
<gene>
    <name evidence="2" type="ORF">GF339_11105</name>
</gene>
<dbReference type="SUPFAM" id="SSF81568">
    <property type="entry name" value="Photosystem I reaction center subunit XI, PsaL"/>
    <property type="match status" value="1"/>
</dbReference>
<feature type="transmembrane region" description="Helical" evidence="1">
    <location>
        <begin position="68"/>
        <end position="91"/>
    </location>
</feature>
<reference evidence="2" key="1">
    <citation type="submission" date="2019-11" db="EMBL/GenBank/DDBJ databases">
        <title>Microbial mats filling the niche in hypersaline microbial mats.</title>
        <authorList>
            <person name="Wong H.L."/>
            <person name="Macleod F.I."/>
            <person name="White R.A. III"/>
            <person name="Burns B.P."/>
        </authorList>
    </citation>
    <scope>NUCLEOTIDE SEQUENCE</scope>
    <source>
        <strain evidence="2">Rbin_158</strain>
    </source>
</reference>
<keyword evidence="1" id="KW-0472">Membrane</keyword>
<feature type="transmembrane region" description="Helical" evidence="1">
    <location>
        <begin position="97"/>
        <end position="114"/>
    </location>
</feature>
<keyword evidence="1" id="KW-1133">Transmembrane helix</keyword>
<accession>A0A9D5Q5S2</accession>
<organism evidence="2 3">
    <name type="scientific">candidate division KSB3 bacterium</name>
    <dbReference type="NCBI Taxonomy" id="2044937"/>
    <lineage>
        <taxon>Bacteria</taxon>
        <taxon>candidate division KSB3</taxon>
    </lineage>
</organism>
<protein>
    <submittedName>
        <fullName evidence="2">Uncharacterized protein</fullName>
    </submittedName>
</protein>
<evidence type="ECO:0000313" key="3">
    <source>
        <dbReference type="Proteomes" id="UP000649604"/>
    </source>
</evidence>
<keyword evidence="1" id="KW-0812">Transmembrane</keyword>